<dbReference type="AlphaFoldDB" id="A0A285J4X3"/>
<evidence type="ECO:0000313" key="4">
    <source>
        <dbReference type="Proteomes" id="UP000231702"/>
    </source>
</evidence>
<accession>A0A285J4X3</accession>
<reference evidence="2 3" key="1">
    <citation type="submission" date="2017-09" db="EMBL/GenBank/DDBJ databases">
        <authorList>
            <person name="Ehlers B."/>
            <person name="Leendertz F.H."/>
        </authorList>
    </citation>
    <scope>NUCLEOTIDE SEQUENCE [LARGE SCALE GENOMIC DNA]</scope>
    <source>
        <strain evidence="2 3">CGMCC 1.12662</strain>
    </source>
</reference>
<sequence length="317" mass="34557">MYVAREFSPDLDQVQSSIVEDEAPAWDAGTSYALNDRVIRGHRIYQSVIADNLGIDPTLEDQSALAARWVFDRFTNAFSAFDGILSNPTVASDDPGASVPWLDPGLGIDPATTPVILDIPGISWVDTLILFGVVATSARVICYDVADAVLRDTETNLSGRQVSNWWEWFAEPFEGFQDKLVDLSVPGTTARILIALSGAEVSLGEVFLGDQLFVGDGMAQRTEGRSVGGTRYSFNDYGSLTLAKGPTRIEMDYAVVASHALWKQVKPQLDRLSGSLVATIGSELRPSSIHFGILGPVRWLEDLPDEYEYSFTIMGIA</sequence>
<keyword evidence="4" id="KW-1185">Reference proteome</keyword>
<protein>
    <submittedName>
        <fullName evidence="2">Uncharacterized protein</fullName>
    </submittedName>
</protein>
<gene>
    <name evidence="1" type="ORF">CVM39_15840</name>
    <name evidence="2" type="ORF">SAMN06297129_2978</name>
</gene>
<reference evidence="1 4" key="2">
    <citation type="journal article" date="2018" name="Int. J. Syst. Evol. Microbiol.">
        <title>Pseudooceanicola lipolyticus sp. nov., a marine alphaproteobacterium, reclassification of Oceanicola flagellatus as Pseudooceanicola flagellatus comb. nov. and emended description of the genus Pseudooceanicola.</title>
        <authorList>
            <person name="Huang M.-M."/>
            <person name="Guo L.-L."/>
            <person name="Wu Y.-H."/>
            <person name="Lai Q.-L."/>
            <person name="Shao Z.-Z."/>
            <person name="Wang C.-S."/>
            <person name="Wu M."/>
            <person name="Xu X.-W."/>
        </authorList>
    </citation>
    <scope>NUCLEOTIDE SEQUENCE [LARGE SCALE GENOMIC DNA]</scope>
    <source>
        <strain evidence="1 4">Ar-45</strain>
    </source>
</reference>
<dbReference type="Proteomes" id="UP000231702">
    <property type="component" value="Unassembled WGS sequence"/>
</dbReference>
<evidence type="ECO:0000313" key="1">
    <source>
        <dbReference type="EMBL" id="PJE26808.1"/>
    </source>
</evidence>
<dbReference type="EMBL" id="OBEA01000006">
    <property type="protein sequence ID" value="SNY55324.1"/>
    <property type="molecule type" value="Genomic_DNA"/>
</dbReference>
<evidence type="ECO:0000313" key="3">
    <source>
        <dbReference type="Proteomes" id="UP000231655"/>
    </source>
</evidence>
<evidence type="ECO:0000313" key="2">
    <source>
        <dbReference type="EMBL" id="SNY55324.1"/>
    </source>
</evidence>
<dbReference type="Proteomes" id="UP000231655">
    <property type="component" value="Unassembled WGS sequence"/>
</dbReference>
<proteinExistence type="predicted"/>
<dbReference type="OrthoDB" id="7456251at2"/>
<organism evidence="2 3">
    <name type="scientific">Pseudooceanicola antarcticus</name>
    <dbReference type="NCBI Taxonomy" id="1247613"/>
    <lineage>
        <taxon>Bacteria</taxon>
        <taxon>Pseudomonadati</taxon>
        <taxon>Pseudomonadota</taxon>
        <taxon>Alphaproteobacteria</taxon>
        <taxon>Rhodobacterales</taxon>
        <taxon>Paracoccaceae</taxon>
        <taxon>Pseudooceanicola</taxon>
    </lineage>
</organism>
<dbReference type="EMBL" id="PGTD01000018">
    <property type="protein sequence ID" value="PJE26808.1"/>
    <property type="molecule type" value="Genomic_DNA"/>
</dbReference>
<dbReference type="RefSeq" id="WP_097146697.1">
    <property type="nucleotide sequence ID" value="NZ_OBEA01000006.1"/>
</dbReference>
<name>A0A285J4X3_9RHOB</name>